<dbReference type="Proteomes" id="UP000789860">
    <property type="component" value="Unassembled WGS sequence"/>
</dbReference>
<evidence type="ECO:0000313" key="2">
    <source>
        <dbReference type="Proteomes" id="UP000789860"/>
    </source>
</evidence>
<keyword evidence="2" id="KW-1185">Reference proteome</keyword>
<comment type="caution">
    <text evidence="1">The sequence shown here is derived from an EMBL/GenBank/DDBJ whole genome shotgun (WGS) entry which is preliminary data.</text>
</comment>
<accession>A0ACA9NNF1</accession>
<dbReference type="EMBL" id="CAJVPM010025143">
    <property type="protein sequence ID" value="CAG8656603.1"/>
    <property type="molecule type" value="Genomic_DNA"/>
</dbReference>
<organism evidence="1 2">
    <name type="scientific">Scutellospora calospora</name>
    <dbReference type="NCBI Taxonomy" id="85575"/>
    <lineage>
        <taxon>Eukaryota</taxon>
        <taxon>Fungi</taxon>
        <taxon>Fungi incertae sedis</taxon>
        <taxon>Mucoromycota</taxon>
        <taxon>Glomeromycotina</taxon>
        <taxon>Glomeromycetes</taxon>
        <taxon>Diversisporales</taxon>
        <taxon>Gigasporaceae</taxon>
        <taxon>Scutellospora</taxon>
    </lineage>
</organism>
<evidence type="ECO:0000313" key="1">
    <source>
        <dbReference type="EMBL" id="CAG8656603.1"/>
    </source>
</evidence>
<name>A0ACA9NNF1_9GLOM</name>
<proteinExistence type="predicted"/>
<protein>
    <submittedName>
        <fullName evidence="1">570_t:CDS:1</fullName>
    </submittedName>
</protein>
<reference evidence="1" key="1">
    <citation type="submission" date="2021-06" db="EMBL/GenBank/DDBJ databases">
        <authorList>
            <person name="Kallberg Y."/>
            <person name="Tangrot J."/>
            <person name="Rosling A."/>
        </authorList>
    </citation>
    <scope>NUCLEOTIDE SEQUENCE</scope>
    <source>
        <strain evidence="1">AU212A</strain>
    </source>
</reference>
<gene>
    <name evidence="1" type="ORF">SCALOS_LOCUS8869</name>
</gene>
<sequence>MIFFSSTPIKYRVERAVQKYKASRMFDNISSQILSSYLHFGGVAEDTTLCAYENDPMIPNGMEVDITYNVKVYLSSYIINETGYVNEDAFREAPIVIESFLNYLVRRQVCPEYSEDLQEALKITQLAKDELLN</sequence>
<feature type="non-terminal residue" evidence="1">
    <location>
        <position position="133"/>
    </location>
</feature>